<evidence type="ECO:0000256" key="6">
    <source>
        <dbReference type="ARBA" id="ARBA00022801"/>
    </source>
</evidence>
<dbReference type="PANTHER" id="PTHR11802">
    <property type="entry name" value="SERINE PROTEASE FAMILY S10 SERINE CARBOXYPEPTIDASE"/>
    <property type="match status" value="1"/>
</dbReference>
<dbReference type="GO" id="GO:0006508">
    <property type="term" value="P:proteolysis"/>
    <property type="evidence" value="ECO:0007669"/>
    <property type="project" value="UniProtKB-KW"/>
</dbReference>
<dbReference type="InterPro" id="IPR001563">
    <property type="entry name" value="Peptidase_S10"/>
</dbReference>
<feature type="chain" id="PRO_5006523731" description="Carboxypeptidase" evidence="9">
    <location>
        <begin position="22"/>
        <end position="480"/>
    </location>
</feature>
<dbReference type="EMBL" id="GL377566">
    <property type="protein sequence ID" value="EFJ37208.1"/>
    <property type="molecule type" value="Genomic_DNA"/>
</dbReference>
<keyword evidence="6 9" id="KW-0378">Hydrolase</keyword>
<dbReference type="PRINTS" id="PR00724">
    <property type="entry name" value="CRBOXYPTASEC"/>
</dbReference>
<dbReference type="Gramene" id="EFJ37208">
    <property type="protein sequence ID" value="EFJ37208"/>
    <property type="gene ID" value="SELMODRAFT_403390"/>
</dbReference>
<evidence type="ECO:0000256" key="1">
    <source>
        <dbReference type="ARBA" id="ARBA00004613"/>
    </source>
</evidence>
<evidence type="ECO:0000256" key="7">
    <source>
        <dbReference type="ARBA" id="ARBA00023157"/>
    </source>
</evidence>
<dbReference type="InterPro" id="IPR018202">
    <property type="entry name" value="Ser_caboxypep_ser_AS"/>
</dbReference>
<evidence type="ECO:0000256" key="2">
    <source>
        <dbReference type="ARBA" id="ARBA00009431"/>
    </source>
</evidence>
<keyword evidence="8" id="KW-0325">Glycoprotein</keyword>
<dbReference type="GO" id="GO:0005576">
    <property type="term" value="C:extracellular region"/>
    <property type="evidence" value="ECO:0007669"/>
    <property type="project" value="UniProtKB-SubCell"/>
</dbReference>
<evidence type="ECO:0000256" key="8">
    <source>
        <dbReference type="ARBA" id="ARBA00023180"/>
    </source>
</evidence>
<sequence>MGCSLPAILAILLFHCCIAAAAPLSDLVTNLPGQPRVRFRQYAGYVTVDPSAGRALFYYFVEVEGGAPQSKPLTLWLNGVVSLTQSSCLAPKKKGPGCSSIGCGAFTELGPFYPNASGTGLLRNPQSWNKVSNLLFLDSPAGVGWSYSNTSSDYDNVTDEKTAQDTLLFLLGWFRKFPEFRSSDLYITGESYAGHYVPQLASVILGHNERNRQEELRLKGIAIGNPLLNLGIDTAAMYEYFWSHGLISDDTFAAVKGACNFEDYELGAEKQHNVSNQCDVIMGKSDDEVGDFINNYDVILDVCLPSLFLQELRLKQHITQKSYGVDVCIDDERDLYLNDYRVQQALHANVTGLNYKWTMCDGPVQYYLQDGSIDIVPLLQSIVKTGLRVWVFSGDQDSVVPLTGTRTIINGLGKSLNLPATVPYTAWYLGGQVAGWTQVYGNLTYATIRGAAHMVPYAQPARALLLFQTFLSGQTLPKNS</sequence>
<dbReference type="MEROPS" id="S10.005"/>
<evidence type="ECO:0000313" key="11">
    <source>
        <dbReference type="Proteomes" id="UP000001514"/>
    </source>
</evidence>
<evidence type="ECO:0000256" key="5">
    <source>
        <dbReference type="ARBA" id="ARBA00022729"/>
    </source>
</evidence>
<dbReference type="EC" id="3.4.16.-" evidence="9"/>
<dbReference type="FunFam" id="3.40.50.11320:FF:000002">
    <property type="entry name" value="Carboxypeptidase"/>
    <property type="match status" value="1"/>
</dbReference>
<dbReference type="Pfam" id="PF00450">
    <property type="entry name" value="Peptidase_S10"/>
    <property type="match status" value="1"/>
</dbReference>
<protein>
    <recommendedName>
        <fullName evidence="9">Carboxypeptidase</fullName>
        <ecNumber evidence="9">3.4.16.-</ecNumber>
    </recommendedName>
</protein>
<dbReference type="Proteomes" id="UP000001514">
    <property type="component" value="Unassembled WGS sequence"/>
</dbReference>
<dbReference type="InParanoid" id="D8QR91"/>
<keyword evidence="4 9" id="KW-0121">Carboxypeptidase</keyword>
<reference evidence="10 11" key="1">
    <citation type="journal article" date="2011" name="Science">
        <title>The Selaginella genome identifies genetic changes associated with the evolution of vascular plants.</title>
        <authorList>
            <person name="Banks J.A."/>
            <person name="Nishiyama T."/>
            <person name="Hasebe M."/>
            <person name="Bowman J.L."/>
            <person name="Gribskov M."/>
            <person name="dePamphilis C."/>
            <person name="Albert V.A."/>
            <person name="Aono N."/>
            <person name="Aoyama T."/>
            <person name="Ambrose B.A."/>
            <person name="Ashton N.W."/>
            <person name="Axtell M.J."/>
            <person name="Barker E."/>
            <person name="Barker M.S."/>
            <person name="Bennetzen J.L."/>
            <person name="Bonawitz N.D."/>
            <person name="Chapple C."/>
            <person name="Cheng C."/>
            <person name="Correa L.G."/>
            <person name="Dacre M."/>
            <person name="DeBarry J."/>
            <person name="Dreyer I."/>
            <person name="Elias M."/>
            <person name="Engstrom E.M."/>
            <person name="Estelle M."/>
            <person name="Feng L."/>
            <person name="Finet C."/>
            <person name="Floyd S.K."/>
            <person name="Frommer W.B."/>
            <person name="Fujita T."/>
            <person name="Gramzow L."/>
            <person name="Gutensohn M."/>
            <person name="Harholt J."/>
            <person name="Hattori M."/>
            <person name="Heyl A."/>
            <person name="Hirai T."/>
            <person name="Hiwatashi Y."/>
            <person name="Ishikawa M."/>
            <person name="Iwata M."/>
            <person name="Karol K.G."/>
            <person name="Koehler B."/>
            <person name="Kolukisaoglu U."/>
            <person name="Kubo M."/>
            <person name="Kurata T."/>
            <person name="Lalonde S."/>
            <person name="Li K."/>
            <person name="Li Y."/>
            <person name="Litt A."/>
            <person name="Lyons E."/>
            <person name="Manning G."/>
            <person name="Maruyama T."/>
            <person name="Michael T.P."/>
            <person name="Mikami K."/>
            <person name="Miyazaki S."/>
            <person name="Morinaga S."/>
            <person name="Murata T."/>
            <person name="Mueller-Roeber B."/>
            <person name="Nelson D.R."/>
            <person name="Obara M."/>
            <person name="Oguri Y."/>
            <person name="Olmstead R.G."/>
            <person name="Onodera N."/>
            <person name="Petersen B.L."/>
            <person name="Pils B."/>
            <person name="Prigge M."/>
            <person name="Rensing S.A."/>
            <person name="Riano-Pachon D.M."/>
            <person name="Roberts A.W."/>
            <person name="Sato Y."/>
            <person name="Scheller H.V."/>
            <person name="Schulz B."/>
            <person name="Schulz C."/>
            <person name="Shakirov E.V."/>
            <person name="Shibagaki N."/>
            <person name="Shinohara N."/>
            <person name="Shippen D.E."/>
            <person name="Soerensen I."/>
            <person name="Sotooka R."/>
            <person name="Sugimoto N."/>
            <person name="Sugita M."/>
            <person name="Sumikawa N."/>
            <person name="Tanurdzic M."/>
            <person name="Theissen G."/>
            <person name="Ulvskov P."/>
            <person name="Wakazuki S."/>
            <person name="Weng J.K."/>
            <person name="Willats W.W."/>
            <person name="Wipf D."/>
            <person name="Wolf P.G."/>
            <person name="Yang L."/>
            <person name="Zimmer A.D."/>
            <person name="Zhu Q."/>
            <person name="Mitros T."/>
            <person name="Hellsten U."/>
            <person name="Loque D."/>
            <person name="Otillar R."/>
            <person name="Salamov A."/>
            <person name="Schmutz J."/>
            <person name="Shapiro H."/>
            <person name="Lindquist E."/>
            <person name="Lucas S."/>
            <person name="Rokhsar D."/>
            <person name="Grigoriev I.V."/>
        </authorList>
    </citation>
    <scope>NUCLEOTIDE SEQUENCE [LARGE SCALE GENOMIC DNA]</scope>
</reference>
<evidence type="ECO:0000256" key="9">
    <source>
        <dbReference type="RuleBase" id="RU361156"/>
    </source>
</evidence>
<evidence type="ECO:0000313" key="10">
    <source>
        <dbReference type="EMBL" id="EFJ37208.1"/>
    </source>
</evidence>
<accession>D8QR91</accession>
<keyword evidence="3" id="KW-0964">Secreted</keyword>
<dbReference type="GO" id="GO:0004185">
    <property type="term" value="F:serine-type carboxypeptidase activity"/>
    <property type="evidence" value="ECO:0000318"/>
    <property type="project" value="GO_Central"/>
</dbReference>
<dbReference type="AlphaFoldDB" id="D8QR91"/>
<feature type="signal peptide" evidence="9">
    <location>
        <begin position="1"/>
        <end position="21"/>
    </location>
</feature>
<name>D8QR91_SELML</name>
<organism evidence="11">
    <name type="scientific">Selaginella moellendorffii</name>
    <name type="common">Spikemoss</name>
    <dbReference type="NCBI Taxonomy" id="88036"/>
    <lineage>
        <taxon>Eukaryota</taxon>
        <taxon>Viridiplantae</taxon>
        <taxon>Streptophyta</taxon>
        <taxon>Embryophyta</taxon>
        <taxon>Tracheophyta</taxon>
        <taxon>Lycopodiopsida</taxon>
        <taxon>Selaginellales</taxon>
        <taxon>Selaginellaceae</taxon>
        <taxon>Selaginella</taxon>
    </lineage>
</organism>
<comment type="similarity">
    <text evidence="2 9">Belongs to the peptidase S10 family.</text>
</comment>
<keyword evidence="5 9" id="KW-0732">Signal</keyword>
<evidence type="ECO:0000256" key="4">
    <source>
        <dbReference type="ARBA" id="ARBA00022645"/>
    </source>
</evidence>
<dbReference type="Gene3D" id="3.40.50.11320">
    <property type="match status" value="1"/>
</dbReference>
<dbReference type="Gene3D" id="3.40.50.1820">
    <property type="entry name" value="alpha/beta hydrolase"/>
    <property type="match status" value="1"/>
</dbReference>
<dbReference type="InterPro" id="IPR029058">
    <property type="entry name" value="AB_hydrolase_fold"/>
</dbReference>
<dbReference type="HOGENOM" id="CLU_008523_13_1_1"/>
<dbReference type="eggNOG" id="KOG1282">
    <property type="taxonomic scope" value="Eukaryota"/>
</dbReference>
<dbReference type="KEGG" id="smo:SELMODRAFT_403390"/>
<keyword evidence="7" id="KW-1015">Disulfide bond</keyword>
<keyword evidence="11" id="KW-1185">Reference proteome</keyword>
<comment type="subcellular location">
    <subcellularLocation>
        <location evidence="1">Secreted</location>
    </subcellularLocation>
</comment>
<dbReference type="PANTHER" id="PTHR11802:SF20">
    <property type="entry name" value="SERINE CARBOXYPEPTIDASE-LIKE 41-RELATED"/>
    <property type="match status" value="1"/>
</dbReference>
<keyword evidence="9" id="KW-0645">Protease</keyword>
<dbReference type="OMA" id="NYHGIDS"/>
<dbReference type="Gene3D" id="6.10.250.940">
    <property type="match status" value="1"/>
</dbReference>
<proteinExistence type="inferred from homology"/>
<dbReference type="PROSITE" id="PS00131">
    <property type="entry name" value="CARBOXYPEPT_SER_SER"/>
    <property type="match status" value="1"/>
</dbReference>
<dbReference type="FunFam" id="3.40.50.1820:FF:000030">
    <property type="entry name" value="Carboxypeptidase"/>
    <property type="match status" value="1"/>
</dbReference>
<dbReference type="SUPFAM" id="SSF53474">
    <property type="entry name" value="alpha/beta-Hydrolases"/>
    <property type="match status" value="1"/>
</dbReference>
<evidence type="ECO:0000256" key="3">
    <source>
        <dbReference type="ARBA" id="ARBA00022525"/>
    </source>
</evidence>
<gene>
    <name evidence="10" type="primary">SCPLc4-2</name>
    <name evidence="10" type="ORF">SELMODRAFT_403390</name>
</gene>